<dbReference type="SUPFAM" id="SSF56112">
    <property type="entry name" value="Protein kinase-like (PK-like)"/>
    <property type="match status" value="1"/>
</dbReference>
<keyword evidence="2" id="KW-1185">Reference proteome</keyword>
<dbReference type="EMBL" id="JAHKKG010000009">
    <property type="protein sequence ID" value="MBU2667491.1"/>
    <property type="molecule type" value="Genomic_DNA"/>
</dbReference>
<evidence type="ECO:0000313" key="2">
    <source>
        <dbReference type="Proteomes" id="UP001519654"/>
    </source>
</evidence>
<accession>A0ABS5YWP7</accession>
<dbReference type="Gene3D" id="3.90.1200.10">
    <property type="match status" value="1"/>
</dbReference>
<reference evidence="1 2" key="1">
    <citation type="submission" date="2021-06" db="EMBL/GenBank/DDBJ databases">
        <title>Actinoplanes lichenicola sp. nov., and Actinoplanes ovalisporus sp. nov., isolated from lichen in Thailand.</title>
        <authorList>
            <person name="Saeng-In P."/>
            <person name="Kanchanasin P."/>
            <person name="Yuki M."/>
            <person name="Kudo T."/>
            <person name="Ohkuma M."/>
            <person name="Phongsopitanun W."/>
            <person name="Tanasupawat S."/>
        </authorList>
    </citation>
    <scope>NUCLEOTIDE SEQUENCE [LARGE SCALE GENOMIC DNA]</scope>
    <source>
        <strain evidence="1 2">NBRC 110975</strain>
    </source>
</reference>
<dbReference type="InterPro" id="IPR011009">
    <property type="entry name" value="Kinase-like_dom_sf"/>
</dbReference>
<evidence type="ECO:0000313" key="1">
    <source>
        <dbReference type="EMBL" id="MBU2667491.1"/>
    </source>
</evidence>
<proteinExistence type="predicted"/>
<dbReference type="Proteomes" id="UP001519654">
    <property type="component" value="Unassembled WGS sequence"/>
</dbReference>
<gene>
    <name evidence="1" type="ORF">KOI35_28660</name>
</gene>
<organism evidence="1 2">
    <name type="scientific">Paractinoplanes bogorensis</name>
    <dbReference type="NCBI Taxonomy" id="1610840"/>
    <lineage>
        <taxon>Bacteria</taxon>
        <taxon>Bacillati</taxon>
        <taxon>Actinomycetota</taxon>
        <taxon>Actinomycetes</taxon>
        <taxon>Micromonosporales</taxon>
        <taxon>Micromonosporaceae</taxon>
        <taxon>Paractinoplanes</taxon>
    </lineage>
</organism>
<name>A0ABS5YWP7_9ACTN</name>
<sequence>MVEQSRPRLADAPSAVQTEVEALLGERVVAEHPAGAGFTSSIASVIVGARGRRLFVKAAPDASVRNGVVLAAVGGPRLVGSATVGAWEIAAYEVVDGSPVARWEAANLPPLVAALRDLRRLSPVRGTSRFSEAFVPLLGTWQALHGVGLRSDVDHVRGKPLPVDIPLARLAELESRWLPALESGTALHHGDLRRDNFIRRPDGALVIVDWTHLWTAPGWMDVVRLAPDVAACGHDPEWLLRSVWPDAPADAVNVALAGLAGRAWREWPLPGPAALRHMQQEQGLNTLRWLAQRLVE</sequence>
<comment type="caution">
    <text evidence="1">The sequence shown here is derived from an EMBL/GenBank/DDBJ whole genome shotgun (WGS) entry which is preliminary data.</text>
</comment>
<protein>
    <submittedName>
        <fullName evidence="1">Aminoglycoside phosphotransferase</fullName>
    </submittedName>
</protein>